<dbReference type="InterPro" id="IPR052066">
    <property type="entry name" value="Glycosphingolipid_Hydrolases"/>
</dbReference>
<dbReference type="Proteomes" id="UP000297693">
    <property type="component" value="Unassembled WGS sequence"/>
</dbReference>
<evidence type="ECO:0000313" key="7">
    <source>
        <dbReference type="Proteomes" id="UP000297693"/>
    </source>
</evidence>
<gene>
    <name evidence="6" type="ORF">EHQ58_10930</name>
</gene>
<dbReference type="InterPro" id="IPR013780">
    <property type="entry name" value="Glyco_hydro_b"/>
</dbReference>
<dbReference type="InterPro" id="IPR001547">
    <property type="entry name" value="Glyco_hydro_5"/>
</dbReference>
<evidence type="ECO:0000259" key="4">
    <source>
        <dbReference type="Pfam" id="PF00150"/>
    </source>
</evidence>
<evidence type="ECO:0000313" key="6">
    <source>
        <dbReference type="EMBL" id="TGL57911.1"/>
    </source>
</evidence>
<evidence type="ECO:0000256" key="2">
    <source>
        <dbReference type="ARBA" id="ARBA00022801"/>
    </source>
</evidence>
<dbReference type="AlphaFoldDB" id="A0A4R9JXI9"/>
<dbReference type="GO" id="GO:1901136">
    <property type="term" value="P:carbohydrate derivative catabolic process"/>
    <property type="evidence" value="ECO:0007669"/>
    <property type="project" value="UniProtKB-ARBA"/>
</dbReference>
<feature type="domain" description="Glycoside hydrolase family 5 C-terminal" evidence="5">
    <location>
        <begin position="576"/>
        <end position="632"/>
    </location>
</feature>
<reference evidence="6" key="1">
    <citation type="journal article" date="2019" name="PLoS Negl. Trop. Dis.">
        <title>Revisiting the worldwide diversity of Leptospira species in the environment.</title>
        <authorList>
            <person name="Vincent A.T."/>
            <person name="Schiettekatte O."/>
            <person name="Bourhy P."/>
            <person name="Veyrier F.J."/>
            <person name="Picardeau M."/>
        </authorList>
    </citation>
    <scope>NUCLEOTIDE SEQUENCE [LARGE SCALE GENOMIC DNA]</scope>
    <source>
        <strain evidence="6">201702476</strain>
    </source>
</reference>
<keyword evidence="2 6" id="KW-0378">Hydrolase</keyword>
<keyword evidence="7" id="KW-1185">Reference proteome</keyword>
<sequence length="659" mass="74816">MHMKKLSTLGQWFVDENGRKVILRGVNLGGDTKVPYPNGGTHFPTDFSDHKQAQFIGRPFPLSEASEHFTRLKRWGFNCLRLLTTWEAIEHMGPGLYDDAYLDYLAEITRLAGEYEFYVFIDFHQDVWSRMSGGDGAPGWTFEKVGIDFKKLSEADAAIVMQRTYDYTKSGIRQEDNYPTMCWSQNYRYAGNAILWTLFFGGKDFAPSFLIDGKNVQDYLQDHYLGCMKQVAERIKDFPHVLGFDSLNEPGKGFIGKAMNDRGLQNHAEDPAKPGLALSPIDALFSSHGYTIDVPFLKLSILKGGYVPAYTKEVNKNRISIWLPESPGDPFQLEGAWSLTKDGTPFIEKNDFFQMVKGKRIDFDRDYMIPFIRKVGETIQEIRTDWMVFAEREATDGIMKPNFNATLPANSVNATHWYDLLTLIFKKFLYPIAIDPLRKIPVFGEKGITNMYVHQLSRIKDASRLIGSGVPTLIGEFGIPFDLKAGKAYQKWKSGNRKATIWKSHIRALNCMYNAMDRLFLNNTLWNYTASNENNLMIGDGWNQEDLSIYSSDQKLPDSEVDLYGGGGRAIEGFCRPYAKATQGTPTFMNYKLSSGEFQFHWDVDLSIKEPTVIAIPRFVFENGARLECMNCQKVSEVDGSLLLIGLQAGEARVILRPI</sequence>
<dbReference type="InterPro" id="IPR017853">
    <property type="entry name" value="GH"/>
</dbReference>
<dbReference type="GO" id="GO:0004553">
    <property type="term" value="F:hydrolase activity, hydrolyzing O-glycosyl compounds"/>
    <property type="evidence" value="ECO:0007669"/>
    <property type="project" value="InterPro"/>
</dbReference>
<organism evidence="6 7">
    <name type="scientific">Leptospira ognonensis</name>
    <dbReference type="NCBI Taxonomy" id="2484945"/>
    <lineage>
        <taxon>Bacteria</taxon>
        <taxon>Pseudomonadati</taxon>
        <taxon>Spirochaetota</taxon>
        <taxon>Spirochaetia</taxon>
        <taxon>Leptospirales</taxon>
        <taxon>Leptospiraceae</taxon>
        <taxon>Leptospira</taxon>
    </lineage>
</organism>
<dbReference type="PANTHER" id="PTHR31308:SF5">
    <property type="entry name" value="ERGOSTERYL-BETA-GLUCOSIDASE"/>
    <property type="match status" value="1"/>
</dbReference>
<dbReference type="GO" id="GO:0000272">
    <property type="term" value="P:polysaccharide catabolic process"/>
    <property type="evidence" value="ECO:0007669"/>
    <property type="project" value="InterPro"/>
</dbReference>
<dbReference type="EMBL" id="RQGD01000034">
    <property type="protein sequence ID" value="TGL57911.1"/>
    <property type="molecule type" value="Genomic_DNA"/>
</dbReference>
<dbReference type="InterPro" id="IPR041036">
    <property type="entry name" value="GH5_C"/>
</dbReference>
<comment type="caution">
    <text evidence="6">The sequence shown here is derived from an EMBL/GenBank/DDBJ whole genome shotgun (WGS) entry which is preliminary data.</text>
</comment>
<dbReference type="Pfam" id="PF00150">
    <property type="entry name" value="Cellulase"/>
    <property type="match status" value="1"/>
</dbReference>
<dbReference type="Pfam" id="PF18564">
    <property type="entry name" value="Glyco_hydro_5_C"/>
    <property type="match status" value="1"/>
</dbReference>
<dbReference type="Gene3D" id="3.20.20.80">
    <property type="entry name" value="Glycosidases"/>
    <property type="match status" value="2"/>
</dbReference>
<name>A0A4R9JXI9_9LEPT</name>
<keyword evidence="3" id="KW-0326">Glycosidase</keyword>
<evidence type="ECO:0000256" key="1">
    <source>
        <dbReference type="ARBA" id="ARBA00005641"/>
    </source>
</evidence>
<dbReference type="SUPFAM" id="SSF51445">
    <property type="entry name" value="(Trans)glycosidases"/>
    <property type="match status" value="1"/>
</dbReference>
<proteinExistence type="inferred from homology"/>
<dbReference type="GO" id="GO:0016042">
    <property type="term" value="P:lipid catabolic process"/>
    <property type="evidence" value="ECO:0007669"/>
    <property type="project" value="UniProtKB-ARBA"/>
</dbReference>
<comment type="similarity">
    <text evidence="1">Belongs to the glycosyl hydrolase 5 (cellulase A) family.</text>
</comment>
<dbReference type="RefSeq" id="WP_135623930.1">
    <property type="nucleotide sequence ID" value="NZ_RQGD01000034.1"/>
</dbReference>
<protein>
    <submittedName>
        <fullName evidence="6">Glycosyl hydrolase family 5</fullName>
    </submittedName>
</protein>
<dbReference type="PANTHER" id="PTHR31308">
    <property type="match status" value="1"/>
</dbReference>
<dbReference type="OrthoDB" id="9800955at2"/>
<evidence type="ECO:0000259" key="5">
    <source>
        <dbReference type="Pfam" id="PF18564"/>
    </source>
</evidence>
<feature type="domain" description="Glycoside hydrolase family 5" evidence="4">
    <location>
        <begin position="60"/>
        <end position="252"/>
    </location>
</feature>
<evidence type="ECO:0000256" key="3">
    <source>
        <dbReference type="ARBA" id="ARBA00023295"/>
    </source>
</evidence>
<accession>A0A4R9JXI9</accession>
<dbReference type="Gene3D" id="2.60.40.1180">
    <property type="entry name" value="Golgi alpha-mannosidase II"/>
    <property type="match status" value="1"/>
</dbReference>